<dbReference type="Pfam" id="PF07730">
    <property type="entry name" value="HisKA_3"/>
    <property type="match status" value="1"/>
</dbReference>
<evidence type="ECO:0000256" key="3">
    <source>
        <dbReference type="ARBA" id="ARBA00023012"/>
    </source>
</evidence>
<keyword evidence="3" id="KW-0902">Two-component regulatory system</keyword>
<feature type="region of interest" description="Disordered" evidence="4">
    <location>
        <begin position="274"/>
        <end position="298"/>
    </location>
</feature>
<evidence type="ECO:0000256" key="1">
    <source>
        <dbReference type="ARBA" id="ARBA00022679"/>
    </source>
</evidence>
<evidence type="ECO:0000256" key="4">
    <source>
        <dbReference type="SAM" id="MobiDB-lite"/>
    </source>
</evidence>
<dbReference type="InterPro" id="IPR036890">
    <property type="entry name" value="HATPase_C_sf"/>
</dbReference>
<feature type="domain" description="Histidine kinase" evidence="5">
    <location>
        <begin position="176"/>
        <end position="273"/>
    </location>
</feature>
<accession>A0A164AWT4</accession>
<dbReference type="GO" id="GO:0046983">
    <property type="term" value="F:protein dimerization activity"/>
    <property type="evidence" value="ECO:0007669"/>
    <property type="project" value="InterPro"/>
</dbReference>
<proteinExistence type="predicted"/>
<evidence type="ECO:0000313" key="7">
    <source>
        <dbReference type="Proteomes" id="UP000076574"/>
    </source>
</evidence>
<keyword evidence="7" id="KW-1185">Reference proteome</keyword>
<keyword evidence="2" id="KW-0418">Kinase</keyword>
<dbReference type="InterPro" id="IPR005467">
    <property type="entry name" value="His_kinase_dom"/>
</dbReference>
<keyword evidence="1" id="KW-0808">Transferase</keyword>
<reference evidence="6 7" key="1">
    <citation type="submission" date="2016-03" db="EMBL/GenBank/DDBJ databases">
        <title>Microsymbionts genomes from the relict species Vavilovia formosa (Stev.) Fed.</title>
        <authorList>
            <person name="Kopat V."/>
            <person name="Chirak E."/>
            <person name="Kimeklis A."/>
            <person name="Andronov E."/>
        </authorList>
    </citation>
    <scope>NUCLEOTIDE SEQUENCE [LARGE SCALE GENOMIC DNA]</scope>
    <source>
        <strain evidence="6 7">Vaf07</strain>
    </source>
</reference>
<dbReference type="Gene3D" id="1.20.5.1930">
    <property type="match status" value="1"/>
</dbReference>
<dbReference type="STRING" id="943830.A4A58_03030"/>
<protein>
    <recommendedName>
        <fullName evidence="5">Histidine kinase domain-containing protein</fullName>
    </recommendedName>
</protein>
<dbReference type="InterPro" id="IPR003594">
    <property type="entry name" value="HATPase_dom"/>
</dbReference>
<dbReference type="Gene3D" id="3.30.565.10">
    <property type="entry name" value="Histidine kinase-like ATPase, C-terminal domain"/>
    <property type="match status" value="1"/>
</dbReference>
<dbReference type="PROSITE" id="PS50109">
    <property type="entry name" value="HIS_KIN"/>
    <property type="match status" value="1"/>
</dbReference>
<evidence type="ECO:0000259" key="5">
    <source>
        <dbReference type="PROSITE" id="PS50109"/>
    </source>
</evidence>
<name>A0A164AWT4_9BRAD</name>
<dbReference type="SUPFAM" id="SSF55874">
    <property type="entry name" value="ATPase domain of HSP90 chaperone/DNA topoisomerase II/histidine kinase"/>
    <property type="match status" value="1"/>
</dbReference>
<dbReference type="SMART" id="SM00387">
    <property type="entry name" value="HATPase_c"/>
    <property type="match status" value="1"/>
</dbReference>
<dbReference type="AlphaFoldDB" id="A0A164AWT4"/>
<organism evidence="6 7">
    <name type="scientific">Tardiphaga robiniae</name>
    <dbReference type="NCBI Taxonomy" id="943830"/>
    <lineage>
        <taxon>Bacteria</taxon>
        <taxon>Pseudomonadati</taxon>
        <taxon>Pseudomonadota</taxon>
        <taxon>Alphaproteobacteria</taxon>
        <taxon>Hyphomicrobiales</taxon>
        <taxon>Nitrobacteraceae</taxon>
        <taxon>Tardiphaga</taxon>
    </lineage>
</organism>
<dbReference type="InterPro" id="IPR011712">
    <property type="entry name" value="Sig_transdc_His_kin_sub3_dim/P"/>
</dbReference>
<sequence length="298" mass="31990">MVTRHSIQDASDYMMAHKAHVDDSCRIHVRAKVVVHDTFNGTASARTKSKLGKSGSGKQLLALQEDMQQRIASDLHDSTCQHLLAASLNMMRMRCAVAGIGSAIKICDEIDASIGEALREIRAFTYLLHPQNLLDGGLKSAIEEFAVGLSSRTSLETHLKIDAAVDALPNDTQRSLLRVVQEALANVFRHAKATQVTISIKATDTNVTLRISDNGCGMPISQARDGHQAVSFGVGIPAMRARLDQMGGTFEIHSSSTAVCSGTTVHATIPRATSRKGNKPVNIHRGGRGSAKIRPSHG</sequence>
<dbReference type="GO" id="GO:0016020">
    <property type="term" value="C:membrane"/>
    <property type="evidence" value="ECO:0007669"/>
    <property type="project" value="InterPro"/>
</dbReference>
<dbReference type="EMBL" id="LVYV01000001">
    <property type="protein sequence ID" value="KZD25420.1"/>
    <property type="molecule type" value="Genomic_DNA"/>
</dbReference>
<dbReference type="Pfam" id="PF02518">
    <property type="entry name" value="HATPase_c"/>
    <property type="match status" value="1"/>
</dbReference>
<dbReference type="CDD" id="cd16917">
    <property type="entry name" value="HATPase_UhpB-NarQ-NarX-like"/>
    <property type="match status" value="1"/>
</dbReference>
<comment type="caution">
    <text evidence="6">The sequence shown here is derived from an EMBL/GenBank/DDBJ whole genome shotgun (WGS) entry which is preliminary data.</text>
</comment>
<dbReference type="Proteomes" id="UP000076574">
    <property type="component" value="Unassembled WGS sequence"/>
</dbReference>
<dbReference type="InterPro" id="IPR050482">
    <property type="entry name" value="Sensor_HK_TwoCompSys"/>
</dbReference>
<dbReference type="PANTHER" id="PTHR24421:SF58">
    <property type="entry name" value="SIGNAL TRANSDUCTION HISTIDINE-PROTEIN KINASE_PHOSPHATASE UHPB"/>
    <property type="match status" value="1"/>
</dbReference>
<evidence type="ECO:0000256" key="2">
    <source>
        <dbReference type="ARBA" id="ARBA00022777"/>
    </source>
</evidence>
<dbReference type="PANTHER" id="PTHR24421">
    <property type="entry name" value="NITRATE/NITRITE SENSOR PROTEIN NARX-RELATED"/>
    <property type="match status" value="1"/>
</dbReference>
<dbReference type="GO" id="GO:0000155">
    <property type="term" value="F:phosphorelay sensor kinase activity"/>
    <property type="evidence" value="ECO:0007669"/>
    <property type="project" value="InterPro"/>
</dbReference>
<evidence type="ECO:0000313" key="6">
    <source>
        <dbReference type="EMBL" id="KZD25420.1"/>
    </source>
</evidence>
<gene>
    <name evidence="6" type="ORF">A4A58_03030</name>
</gene>